<evidence type="ECO:0000256" key="5">
    <source>
        <dbReference type="ARBA" id="ARBA00023136"/>
    </source>
</evidence>
<feature type="transmembrane region" description="Helical" evidence="7">
    <location>
        <begin position="293"/>
        <end position="318"/>
    </location>
</feature>
<dbReference type="Pfam" id="PF01490">
    <property type="entry name" value="Aa_trans"/>
    <property type="match status" value="2"/>
</dbReference>
<dbReference type="PANTHER" id="PTHR22950:SF683">
    <property type="entry name" value="AMINO ACID TRANSPORTER (EUROFUNG)"/>
    <property type="match status" value="1"/>
</dbReference>
<dbReference type="InterPro" id="IPR013057">
    <property type="entry name" value="AA_transpt_TM"/>
</dbReference>
<comment type="subcellular location">
    <subcellularLocation>
        <location evidence="1">Membrane</location>
        <topology evidence="1">Multi-pass membrane protein</topology>
    </subcellularLocation>
</comment>
<keyword evidence="3 7" id="KW-0812">Transmembrane</keyword>
<dbReference type="PANTHER" id="PTHR22950">
    <property type="entry name" value="AMINO ACID TRANSPORTER"/>
    <property type="match status" value="1"/>
</dbReference>
<feature type="domain" description="Amino acid transporter transmembrane" evidence="8">
    <location>
        <begin position="44"/>
        <end position="144"/>
    </location>
</feature>
<dbReference type="STRING" id="1388766.A0A017SCN9"/>
<feature type="region of interest" description="Disordered" evidence="6">
    <location>
        <begin position="1"/>
        <end position="23"/>
    </location>
</feature>
<keyword evidence="4 7" id="KW-1133">Transmembrane helix</keyword>
<evidence type="ECO:0000256" key="7">
    <source>
        <dbReference type="SAM" id="Phobius"/>
    </source>
</evidence>
<evidence type="ECO:0000256" key="2">
    <source>
        <dbReference type="ARBA" id="ARBA00008066"/>
    </source>
</evidence>
<feature type="transmembrane region" description="Helical" evidence="7">
    <location>
        <begin position="71"/>
        <end position="94"/>
    </location>
</feature>
<dbReference type="Proteomes" id="UP000019804">
    <property type="component" value="Unassembled WGS sequence"/>
</dbReference>
<feature type="transmembrane region" description="Helical" evidence="7">
    <location>
        <begin position="251"/>
        <end position="273"/>
    </location>
</feature>
<feature type="transmembrane region" description="Helical" evidence="7">
    <location>
        <begin position="339"/>
        <end position="360"/>
    </location>
</feature>
<protein>
    <recommendedName>
        <fullName evidence="8">Amino acid transporter transmembrane domain-containing protein</fullName>
    </recommendedName>
</protein>
<sequence>MSEPNGLEAGSAGRPSKPLDSPPIAQDAVFGEITEEGPNYRDVGWLGTVALMMKTQFGLGVLSIPQILDSLGIIPGIICLVVVAAVTTWSNYVIGTFKLKHPEVYAIDDAGELMFGRVGREVFGVGVCVYWIFCSGSGLLSTSIGLNRMSAIASCSLASFRTLGKIKWTAWVGVGSVFTASMIATIAVGLQEQPSTASKTSYWASDYKLVGNASFTKAITAVSSIIFAYDGTPGFFPIAAEMRNPSLYTRSLLICQSAITAIYIAIGTVIYYYCGSYVASPALGSAGTLIKRVAYGIALPGLVASTVIVLHFSSKYIFVRILRNSEHLTANSFKHWATWLGCTSAITVFSYLIASGIPIFADLVSLIGALLGTFMSFQPMGCMWLYDNWKNGREQPTLKWILLSSWSILVIVLGSFLMVAGTYGSVVNIIASTKATPGSSAWSCADNSNS</sequence>
<accession>A0A017SCN9</accession>
<name>A0A017SCN9_ASPRC</name>
<keyword evidence="10" id="KW-1185">Reference proteome</keyword>
<feature type="transmembrane region" description="Helical" evidence="7">
    <location>
        <begin position="398"/>
        <end position="419"/>
    </location>
</feature>
<dbReference type="RefSeq" id="XP_040638501.1">
    <property type="nucleotide sequence ID" value="XM_040787175.1"/>
</dbReference>
<dbReference type="OrthoDB" id="40134at2759"/>
<evidence type="ECO:0000313" key="9">
    <source>
        <dbReference type="EMBL" id="EYE94813.1"/>
    </source>
</evidence>
<dbReference type="GO" id="GO:0016020">
    <property type="term" value="C:membrane"/>
    <property type="evidence" value="ECO:0007669"/>
    <property type="project" value="UniProtKB-SubCell"/>
</dbReference>
<gene>
    <name evidence="9" type="ORF">EURHEDRAFT_531051</name>
</gene>
<evidence type="ECO:0000256" key="3">
    <source>
        <dbReference type="ARBA" id="ARBA00022692"/>
    </source>
</evidence>
<reference evidence="10" key="1">
    <citation type="journal article" date="2014" name="Nat. Commun.">
        <title>Genomic adaptations of the halophilic Dead Sea filamentous fungus Eurotium rubrum.</title>
        <authorList>
            <person name="Kis-Papo T."/>
            <person name="Weig A.R."/>
            <person name="Riley R."/>
            <person name="Persoh D."/>
            <person name="Salamov A."/>
            <person name="Sun H."/>
            <person name="Lipzen A."/>
            <person name="Wasser S.P."/>
            <person name="Rambold G."/>
            <person name="Grigoriev I.V."/>
            <person name="Nevo E."/>
        </authorList>
    </citation>
    <scope>NUCLEOTIDE SEQUENCE [LARGE SCALE GENOMIC DNA]</scope>
    <source>
        <strain evidence="10">CBS 135680</strain>
    </source>
</reference>
<evidence type="ECO:0000256" key="1">
    <source>
        <dbReference type="ARBA" id="ARBA00004141"/>
    </source>
</evidence>
<proteinExistence type="inferred from homology"/>
<dbReference type="GO" id="GO:0015179">
    <property type="term" value="F:L-amino acid transmembrane transporter activity"/>
    <property type="evidence" value="ECO:0007669"/>
    <property type="project" value="TreeGrafter"/>
</dbReference>
<dbReference type="GeneID" id="63702299"/>
<dbReference type="EMBL" id="KK088424">
    <property type="protein sequence ID" value="EYE94813.1"/>
    <property type="molecule type" value="Genomic_DNA"/>
</dbReference>
<evidence type="ECO:0000256" key="6">
    <source>
        <dbReference type="SAM" id="MobiDB-lite"/>
    </source>
</evidence>
<evidence type="ECO:0000259" key="8">
    <source>
        <dbReference type="Pfam" id="PF01490"/>
    </source>
</evidence>
<evidence type="ECO:0000256" key="4">
    <source>
        <dbReference type="ARBA" id="ARBA00022989"/>
    </source>
</evidence>
<evidence type="ECO:0000313" key="10">
    <source>
        <dbReference type="Proteomes" id="UP000019804"/>
    </source>
</evidence>
<keyword evidence="5 7" id="KW-0472">Membrane</keyword>
<dbReference type="HOGENOM" id="CLU_027816_3_1_1"/>
<comment type="similarity">
    <text evidence="2">Belongs to the amino acid/polyamine transporter 2 family.</text>
</comment>
<organism evidence="9 10">
    <name type="scientific">Aspergillus ruber (strain CBS 135680)</name>
    <dbReference type="NCBI Taxonomy" id="1388766"/>
    <lineage>
        <taxon>Eukaryota</taxon>
        <taxon>Fungi</taxon>
        <taxon>Dikarya</taxon>
        <taxon>Ascomycota</taxon>
        <taxon>Pezizomycotina</taxon>
        <taxon>Eurotiomycetes</taxon>
        <taxon>Eurotiomycetidae</taxon>
        <taxon>Eurotiales</taxon>
        <taxon>Aspergillaceae</taxon>
        <taxon>Aspergillus</taxon>
        <taxon>Aspergillus subgen. Aspergillus</taxon>
    </lineage>
</organism>
<dbReference type="AlphaFoldDB" id="A0A017SCN9"/>
<feature type="transmembrane region" description="Helical" evidence="7">
    <location>
        <begin position="122"/>
        <end position="147"/>
    </location>
</feature>
<feature type="domain" description="Amino acid transporter transmembrane" evidence="8">
    <location>
        <begin position="150"/>
        <end position="426"/>
    </location>
</feature>
<feature type="transmembrane region" description="Helical" evidence="7">
    <location>
        <begin position="366"/>
        <end position="386"/>
    </location>
</feature>
<feature type="transmembrane region" description="Helical" evidence="7">
    <location>
        <begin position="168"/>
        <end position="190"/>
    </location>
</feature>